<proteinExistence type="predicted"/>
<evidence type="ECO:0000313" key="1">
    <source>
        <dbReference type="EMBL" id="KAG8468811.1"/>
    </source>
</evidence>
<evidence type="ECO:0000313" key="2">
    <source>
        <dbReference type="Proteomes" id="UP000751190"/>
    </source>
</evidence>
<name>A0A8J5XTT4_DIALT</name>
<keyword evidence="2" id="KW-1185">Reference proteome</keyword>
<dbReference type="AlphaFoldDB" id="A0A8J5XTT4"/>
<accession>A0A8J5XTT4</accession>
<comment type="caution">
    <text evidence="1">The sequence shown here is derived from an EMBL/GenBank/DDBJ whole genome shotgun (WGS) entry which is preliminary data.</text>
</comment>
<dbReference type="Proteomes" id="UP000751190">
    <property type="component" value="Unassembled WGS sequence"/>
</dbReference>
<protein>
    <submittedName>
        <fullName evidence="1">Uncharacterized protein</fullName>
    </submittedName>
</protein>
<reference evidence="1" key="1">
    <citation type="submission" date="2021-05" db="EMBL/GenBank/DDBJ databases">
        <title>The genome of the haptophyte Pavlova lutheri (Diacronema luteri, Pavlovales) - a model for lipid biosynthesis in eukaryotic algae.</title>
        <authorList>
            <person name="Hulatt C.J."/>
            <person name="Posewitz M.C."/>
        </authorList>
    </citation>
    <scope>NUCLEOTIDE SEQUENCE</scope>
    <source>
        <strain evidence="1">NIVA-4/92</strain>
    </source>
</reference>
<dbReference type="Gene3D" id="2.60.120.380">
    <property type="match status" value="1"/>
</dbReference>
<dbReference type="EMBL" id="JAGTXO010000003">
    <property type="protein sequence ID" value="KAG8468811.1"/>
    <property type="molecule type" value="Genomic_DNA"/>
</dbReference>
<organism evidence="1 2">
    <name type="scientific">Diacronema lutheri</name>
    <name type="common">Unicellular marine alga</name>
    <name type="synonym">Monochrysis lutheri</name>
    <dbReference type="NCBI Taxonomy" id="2081491"/>
    <lineage>
        <taxon>Eukaryota</taxon>
        <taxon>Haptista</taxon>
        <taxon>Haptophyta</taxon>
        <taxon>Pavlovophyceae</taxon>
        <taxon>Pavlovales</taxon>
        <taxon>Pavlovaceae</taxon>
        <taxon>Diacronema</taxon>
    </lineage>
</organism>
<gene>
    <name evidence="1" type="ORF">KFE25_007329</name>
</gene>
<sequence length="128" mass="13634">MSCIVPNMRTATCGDRIMDDSLAGDGSGDHYFQFTAPSSGGSLTADTCLSHFDTKLAIFDTPFCPGSSETQLAFSDDDNGTLCGSYSDPSSLNSVIYDFPMVPSKTYMIKVEGFGSSDGEYDLELNCA</sequence>